<gene>
    <name evidence="1" type="ORF">Pint_25861</name>
</gene>
<keyword evidence="2" id="KW-1185">Reference proteome</keyword>
<evidence type="ECO:0000313" key="2">
    <source>
        <dbReference type="Proteomes" id="UP001163603"/>
    </source>
</evidence>
<comment type="caution">
    <text evidence="1">The sequence shown here is derived from an EMBL/GenBank/DDBJ whole genome shotgun (WGS) entry which is preliminary data.</text>
</comment>
<name>A0ACC0YAY8_9ROSI</name>
<reference evidence="2" key="1">
    <citation type="journal article" date="2023" name="G3 (Bethesda)">
        <title>Genome assembly and association tests identify interacting loci associated with vigor, precocity, and sex in interspecific pistachio rootstocks.</title>
        <authorList>
            <person name="Palmer W."/>
            <person name="Jacygrad E."/>
            <person name="Sagayaradj S."/>
            <person name="Cavanaugh K."/>
            <person name="Han R."/>
            <person name="Bertier L."/>
            <person name="Beede B."/>
            <person name="Kafkas S."/>
            <person name="Golino D."/>
            <person name="Preece J."/>
            <person name="Michelmore R."/>
        </authorList>
    </citation>
    <scope>NUCLEOTIDE SEQUENCE [LARGE SCALE GENOMIC DNA]</scope>
</reference>
<dbReference type="EMBL" id="CM047742">
    <property type="protein sequence ID" value="KAJ0034259.1"/>
    <property type="molecule type" value="Genomic_DNA"/>
</dbReference>
<evidence type="ECO:0000313" key="1">
    <source>
        <dbReference type="EMBL" id="KAJ0034259.1"/>
    </source>
</evidence>
<proteinExistence type="predicted"/>
<organism evidence="1 2">
    <name type="scientific">Pistacia integerrima</name>
    <dbReference type="NCBI Taxonomy" id="434235"/>
    <lineage>
        <taxon>Eukaryota</taxon>
        <taxon>Viridiplantae</taxon>
        <taxon>Streptophyta</taxon>
        <taxon>Embryophyta</taxon>
        <taxon>Tracheophyta</taxon>
        <taxon>Spermatophyta</taxon>
        <taxon>Magnoliopsida</taxon>
        <taxon>eudicotyledons</taxon>
        <taxon>Gunneridae</taxon>
        <taxon>Pentapetalae</taxon>
        <taxon>rosids</taxon>
        <taxon>malvids</taxon>
        <taxon>Sapindales</taxon>
        <taxon>Anacardiaceae</taxon>
        <taxon>Pistacia</taxon>
    </lineage>
</organism>
<accession>A0ACC0YAY8</accession>
<protein>
    <submittedName>
        <fullName evidence="1">Uncharacterized protein</fullName>
    </submittedName>
</protein>
<dbReference type="Proteomes" id="UP001163603">
    <property type="component" value="Chromosome 7"/>
</dbReference>
<sequence>MITGTQRTSSVNAEILLHVSNIEKEILIIKLLDDDFTKVGLGQKAGILHKDITKHDSKTEEEHDVGSLESALRTTENPGSNLEDNGIACCSSDIIDVAAPPLEPLTSIFESDQEEATVDETTEVRTLLVEETADEPAMALEPGLAPISSSFQDQDSAPSVQPTAPPLTMIPSLPDNSAKSTASLPTSPPDISNIFLIPLVAPHPSFQASAGSHASSLPSTNLESEGAAQDSFSTIGNGIPYCSNDIIDVAAPPLEPMTSIFESDQEAATFEEAATKEKEDLRKQLQQKNECIASS</sequence>